<dbReference type="Proteomes" id="UP001372338">
    <property type="component" value="Unassembled WGS sequence"/>
</dbReference>
<evidence type="ECO:0000256" key="2">
    <source>
        <dbReference type="ARBA" id="ARBA00004906"/>
    </source>
</evidence>
<dbReference type="AlphaFoldDB" id="A0AAN9ILP2"/>
<keyword evidence="3" id="KW-0175">Coiled coil</keyword>
<evidence type="ECO:0000313" key="6">
    <source>
        <dbReference type="Proteomes" id="UP001372338"/>
    </source>
</evidence>
<accession>A0AAN9ILP2</accession>
<protein>
    <recommendedName>
        <fullName evidence="4">BTB domain-containing protein</fullName>
    </recommendedName>
</protein>
<dbReference type="GO" id="GO:0012505">
    <property type="term" value="C:endomembrane system"/>
    <property type="evidence" value="ECO:0007669"/>
    <property type="project" value="UniProtKB-SubCell"/>
</dbReference>
<reference evidence="5 6" key="1">
    <citation type="submission" date="2024-01" db="EMBL/GenBank/DDBJ databases">
        <title>The genomes of 5 underutilized Papilionoideae crops provide insights into root nodulation and disease resistanc.</title>
        <authorList>
            <person name="Yuan L."/>
        </authorList>
    </citation>
    <scope>NUCLEOTIDE SEQUENCE [LARGE SCALE GENOMIC DNA]</scope>
    <source>
        <strain evidence="5">ZHUSHIDOU_FW_LH</strain>
        <tissue evidence="5">Leaf</tissue>
    </source>
</reference>
<feature type="domain" description="BTB" evidence="4">
    <location>
        <begin position="60"/>
        <end position="130"/>
    </location>
</feature>
<dbReference type="PROSITE" id="PS50097">
    <property type="entry name" value="BTB"/>
    <property type="match status" value="1"/>
</dbReference>
<dbReference type="Gene3D" id="1.25.40.420">
    <property type="match status" value="1"/>
</dbReference>
<comment type="subcellular location">
    <subcellularLocation>
        <location evidence="1">Endomembrane system</location>
        <topology evidence="1">Peripheral membrane protein</topology>
    </subcellularLocation>
</comment>
<gene>
    <name evidence="5" type="ORF">RIF29_09855</name>
</gene>
<dbReference type="Pfam" id="PF00651">
    <property type="entry name" value="BTB"/>
    <property type="match status" value="1"/>
</dbReference>
<dbReference type="Gene3D" id="3.30.710.10">
    <property type="entry name" value="Potassium Channel Kv1.1, Chain A"/>
    <property type="match status" value="1"/>
</dbReference>
<dbReference type="SMART" id="SM00225">
    <property type="entry name" value="BTB"/>
    <property type="match status" value="1"/>
</dbReference>
<dbReference type="EMBL" id="JAYWIO010000002">
    <property type="protein sequence ID" value="KAK7281666.1"/>
    <property type="molecule type" value="Genomic_DNA"/>
</dbReference>
<comment type="pathway">
    <text evidence="2">Protein modification; protein ubiquitination.</text>
</comment>
<evidence type="ECO:0000256" key="1">
    <source>
        <dbReference type="ARBA" id="ARBA00004184"/>
    </source>
</evidence>
<dbReference type="CDD" id="cd14733">
    <property type="entry name" value="BACK"/>
    <property type="match status" value="1"/>
</dbReference>
<dbReference type="InterPro" id="IPR011333">
    <property type="entry name" value="SKP1/BTB/POZ_sf"/>
</dbReference>
<keyword evidence="6" id="KW-1185">Reference proteome</keyword>
<feature type="coiled-coil region" evidence="3">
    <location>
        <begin position="20"/>
        <end position="47"/>
    </location>
</feature>
<evidence type="ECO:0000259" key="4">
    <source>
        <dbReference type="PROSITE" id="PS50097"/>
    </source>
</evidence>
<dbReference type="InterPro" id="IPR000210">
    <property type="entry name" value="BTB/POZ_dom"/>
</dbReference>
<proteinExistence type="predicted"/>
<sequence>MICLSCGSDPYESGICKKCFEILNVRKEALRRNIEELKSEINFIKLSSPIDPTIQIDTFTDVVLIPCFDSSSGPVHAHKIVLGSHSPVFKAMFQNYVKESKHVIKVADVSYVALRAFVNYLYTAEVCLENQMAFGLFILAERYQVIHLKAYCEKFLIAELNEVNAISTYTFAKKHNAKRLLDSTLTWIVDNKEQFVRSEAYVKLKRTNPGIVADILEACFSNDLLILP</sequence>
<dbReference type="PANTHER" id="PTHR24413">
    <property type="entry name" value="SPECKLE-TYPE POZ PROTEIN"/>
    <property type="match status" value="1"/>
</dbReference>
<name>A0AAN9ILP2_CROPI</name>
<evidence type="ECO:0000256" key="3">
    <source>
        <dbReference type="SAM" id="Coils"/>
    </source>
</evidence>
<comment type="caution">
    <text evidence="5">The sequence shown here is derived from an EMBL/GenBank/DDBJ whole genome shotgun (WGS) entry which is preliminary data.</text>
</comment>
<dbReference type="CDD" id="cd18186">
    <property type="entry name" value="BTB_POZ_ZBTB_KLHL-like"/>
    <property type="match status" value="1"/>
</dbReference>
<dbReference type="SUPFAM" id="SSF54695">
    <property type="entry name" value="POZ domain"/>
    <property type="match status" value="1"/>
</dbReference>
<organism evidence="5 6">
    <name type="scientific">Crotalaria pallida</name>
    <name type="common">Smooth rattlebox</name>
    <name type="synonym">Crotalaria striata</name>
    <dbReference type="NCBI Taxonomy" id="3830"/>
    <lineage>
        <taxon>Eukaryota</taxon>
        <taxon>Viridiplantae</taxon>
        <taxon>Streptophyta</taxon>
        <taxon>Embryophyta</taxon>
        <taxon>Tracheophyta</taxon>
        <taxon>Spermatophyta</taxon>
        <taxon>Magnoliopsida</taxon>
        <taxon>eudicotyledons</taxon>
        <taxon>Gunneridae</taxon>
        <taxon>Pentapetalae</taxon>
        <taxon>rosids</taxon>
        <taxon>fabids</taxon>
        <taxon>Fabales</taxon>
        <taxon>Fabaceae</taxon>
        <taxon>Papilionoideae</taxon>
        <taxon>50 kb inversion clade</taxon>
        <taxon>genistoids sensu lato</taxon>
        <taxon>core genistoids</taxon>
        <taxon>Crotalarieae</taxon>
        <taxon>Crotalaria</taxon>
    </lineage>
</organism>
<evidence type="ECO:0000313" key="5">
    <source>
        <dbReference type="EMBL" id="KAK7281666.1"/>
    </source>
</evidence>